<protein>
    <submittedName>
        <fullName evidence="5">Lyzozyme M1 (1,4-beta-N-acetylmuramidase), GH25 family</fullName>
    </submittedName>
</protein>
<keyword evidence="2" id="KW-0378">Hydrolase</keyword>
<evidence type="ECO:0000313" key="6">
    <source>
        <dbReference type="Proteomes" id="UP000183900"/>
    </source>
</evidence>
<dbReference type="CDD" id="cd06413">
    <property type="entry name" value="GH25_muramidase_1"/>
    <property type="match status" value="1"/>
</dbReference>
<dbReference type="PANTHER" id="PTHR34135:SF2">
    <property type="entry name" value="LYSOZYME"/>
    <property type="match status" value="1"/>
</dbReference>
<organism evidence="5 6">
    <name type="scientific">Pannonibacter indicus</name>
    <dbReference type="NCBI Taxonomy" id="466044"/>
    <lineage>
        <taxon>Bacteria</taxon>
        <taxon>Pseudomonadati</taxon>
        <taxon>Pseudomonadota</taxon>
        <taxon>Alphaproteobacteria</taxon>
        <taxon>Hyphomicrobiales</taxon>
        <taxon>Stappiaceae</taxon>
        <taxon>Pannonibacter</taxon>
    </lineage>
</organism>
<dbReference type="Proteomes" id="UP000183900">
    <property type="component" value="Unassembled WGS sequence"/>
</dbReference>
<gene>
    <name evidence="5" type="ORF">Ga0061067_106148</name>
</gene>
<dbReference type="EMBL" id="CYHE01000006">
    <property type="protein sequence ID" value="CUA96906.1"/>
    <property type="molecule type" value="Genomic_DNA"/>
</dbReference>
<feature type="signal peptide" evidence="4">
    <location>
        <begin position="1"/>
        <end position="26"/>
    </location>
</feature>
<evidence type="ECO:0000256" key="4">
    <source>
        <dbReference type="SAM" id="SignalP"/>
    </source>
</evidence>
<dbReference type="PROSITE" id="PS51904">
    <property type="entry name" value="GLYCOSYL_HYDROL_F25_2"/>
    <property type="match status" value="1"/>
</dbReference>
<dbReference type="Pfam" id="PF01183">
    <property type="entry name" value="Glyco_hydro_25"/>
    <property type="match status" value="1"/>
</dbReference>
<feature type="chain" id="PRO_5005504743" evidence="4">
    <location>
        <begin position="27"/>
        <end position="249"/>
    </location>
</feature>
<keyword evidence="3" id="KW-0326">Glycosidase</keyword>
<dbReference type="OrthoDB" id="9798192at2"/>
<keyword evidence="4" id="KW-0732">Signal</keyword>
<dbReference type="AlphaFoldDB" id="A0A0K6I1E2"/>
<dbReference type="PANTHER" id="PTHR34135">
    <property type="entry name" value="LYSOZYME"/>
    <property type="match status" value="1"/>
</dbReference>
<dbReference type="InterPro" id="IPR002053">
    <property type="entry name" value="Glyco_hydro_25"/>
</dbReference>
<dbReference type="InterPro" id="IPR018077">
    <property type="entry name" value="Glyco_hydro_fam25_subgr"/>
</dbReference>
<name>A0A0K6I1E2_9HYPH</name>
<evidence type="ECO:0000256" key="3">
    <source>
        <dbReference type="ARBA" id="ARBA00023295"/>
    </source>
</evidence>
<evidence type="ECO:0000313" key="5">
    <source>
        <dbReference type="EMBL" id="CUA96906.1"/>
    </source>
</evidence>
<evidence type="ECO:0000256" key="2">
    <source>
        <dbReference type="ARBA" id="ARBA00022801"/>
    </source>
</evidence>
<sequence>MFRRPRFLAMLALTALLSSCSGVEYRDPMPQDFPVHGIDVSRWQAEINWHEVKRDGVEFAFIKATEGGDFIDPMFVTNWYAAKEAGVPRGAYHFYYFCRPVEEQIAWFIQNVPRDPEALPPVLDMEWNHISKNCPKPPPADKIAADVGVFLDAVEAHYGKRPIVYTTIDFHRDVLVGRYTGHDFWLRSVASHPSYKYDRRDNWVFWQYTAQGTIKGIKGPVDRNVFFGTRSQWQQWLRGELRASDRSLK</sequence>
<keyword evidence="6" id="KW-1185">Reference proteome</keyword>
<dbReference type="RefSeq" id="WP_082440092.1">
    <property type="nucleotide sequence ID" value="NZ_CYHE01000006.1"/>
</dbReference>
<comment type="similarity">
    <text evidence="1">Belongs to the glycosyl hydrolase 25 family.</text>
</comment>
<dbReference type="GO" id="GO:0003796">
    <property type="term" value="F:lysozyme activity"/>
    <property type="evidence" value="ECO:0007669"/>
    <property type="project" value="InterPro"/>
</dbReference>
<proteinExistence type="inferred from homology"/>
<dbReference type="PROSITE" id="PS51257">
    <property type="entry name" value="PROKAR_LIPOPROTEIN"/>
    <property type="match status" value="1"/>
</dbReference>
<reference evidence="6" key="1">
    <citation type="submission" date="2015-08" db="EMBL/GenBank/DDBJ databases">
        <authorList>
            <person name="Varghese N."/>
        </authorList>
    </citation>
    <scope>NUCLEOTIDE SEQUENCE [LARGE SCALE GENOMIC DNA]</scope>
    <source>
        <strain evidence="6">DSM 23407</strain>
    </source>
</reference>
<dbReference type="InterPro" id="IPR017853">
    <property type="entry name" value="GH"/>
</dbReference>
<dbReference type="GO" id="GO:0016052">
    <property type="term" value="P:carbohydrate catabolic process"/>
    <property type="evidence" value="ECO:0007669"/>
    <property type="project" value="TreeGrafter"/>
</dbReference>
<dbReference type="Gene3D" id="3.20.20.80">
    <property type="entry name" value="Glycosidases"/>
    <property type="match status" value="1"/>
</dbReference>
<dbReference type="GO" id="GO:0009253">
    <property type="term" value="P:peptidoglycan catabolic process"/>
    <property type="evidence" value="ECO:0007669"/>
    <property type="project" value="InterPro"/>
</dbReference>
<evidence type="ECO:0000256" key="1">
    <source>
        <dbReference type="ARBA" id="ARBA00010646"/>
    </source>
</evidence>
<dbReference type="GO" id="GO:0016998">
    <property type="term" value="P:cell wall macromolecule catabolic process"/>
    <property type="evidence" value="ECO:0007669"/>
    <property type="project" value="InterPro"/>
</dbReference>
<dbReference type="SUPFAM" id="SSF51445">
    <property type="entry name" value="(Trans)glycosidases"/>
    <property type="match status" value="1"/>
</dbReference>
<accession>A0A0K6I1E2</accession>
<dbReference type="SMART" id="SM00641">
    <property type="entry name" value="Glyco_25"/>
    <property type="match status" value="1"/>
</dbReference>